<gene>
    <name evidence="7" type="ORF">CEX98_08290</name>
</gene>
<dbReference type="RefSeq" id="WP_099641622.1">
    <property type="nucleotide sequence ID" value="NZ_NKHF01000037.1"/>
</dbReference>
<accession>A0A2A5JRT0</accession>
<dbReference type="PANTHER" id="PTHR21392">
    <property type="entry name" value="TRNA-URIDINE AMINOCARBOXYPROPYLTRANSFERASE 2"/>
    <property type="match status" value="1"/>
</dbReference>
<organism evidence="7 8">
    <name type="scientific">Pseudoalteromonas piscicida</name>
    <dbReference type="NCBI Taxonomy" id="43662"/>
    <lineage>
        <taxon>Bacteria</taxon>
        <taxon>Pseudomonadati</taxon>
        <taxon>Pseudomonadota</taxon>
        <taxon>Gammaproteobacteria</taxon>
        <taxon>Alteromonadales</taxon>
        <taxon>Pseudoalteromonadaceae</taxon>
        <taxon>Pseudoalteromonas</taxon>
    </lineage>
</organism>
<dbReference type="AlphaFoldDB" id="A0A2A5JRT0"/>
<keyword evidence="3" id="KW-0949">S-adenosyl-L-methionine</keyword>
<evidence type="ECO:0000256" key="4">
    <source>
        <dbReference type="ARBA" id="ARBA00022694"/>
    </source>
</evidence>
<dbReference type="InterPro" id="IPR005636">
    <property type="entry name" value="DTW"/>
</dbReference>
<dbReference type="EMBL" id="NKHF01000037">
    <property type="protein sequence ID" value="PCK32174.1"/>
    <property type="molecule type" value="Genomic_DNA"/>
</dbReference>
<comment type="caution">
    <text evidence="7">The sequence shown here is derived from an EMBL/GenBank/DDBJ whole genome shotgun (WGS) entry which is preliminary data.</text>
</comment>
<keyword evidence="2" id="KW-0808">Transferase</keyword>
<reference evidence="8" key="1">
    <citation type="journal article" date="2019" name="Genome Announc.">
        <title>Draft Genome Sequence of Pseudoalteromonas piscicida Strain 36Y ROTHPW, an Hypersaline Seawater Isolate from the South Coast of Sonora, Mexico.</title>
        <authorList>
            <person name="Sanchez-Diaz R."/>
            <person name="Molina-Garza Z.J."/>
            <person name="Cruz-Suarez L.E."/>
            <person name="Selvin J."/>
            <person name="Kiran G.S."/>
            <person name="Ibarra-Gamez J.C."/>
            <person name="Gomez-Gil B."/>
            <person name="Galaviz-Silva L."/>
        </authorList>
    </citation>
    <scope>NUCLEOTIDE SEQUENCE [LARGE SCALE GENOMIC DNA]</scope>
    <source>
        <strain evidence="8">36Y_RITHPW</strain>
    </source>
</reference>
<proteinExistence type="inferred from homology"/>
<keyword evidence="4" id="KW-0819">tRNA processing</keyword>
<dbReference type="EC" id="2.5.1.25" evidence="1"/>
<dbReference type="Proteomes" id="UP000228621">
    <property type="component" value="Unassembled WGS sequence"/>
</dbReference>
<evidence type="ECO:0000256" key="1">
    <source>
        <dbReference type="ARBA" id="ARBA00012386"/>
    </source>
</evidence>
<dbReference type="GO" id="GO:0016432">
    <property type="term" value="F:tRNA-uridine aminocarboxypropyltransferase activity"/>
    <property type="evidence" value="ECO:0007669"/>
    <property type="project" value="UniProtKB-EC"/>
</dbReference>
<dbReference type="SMART" id="SM01144">
    <property type="entry name" value="DTW"/>
    <property type="match status" value="1"/>
</dbReference>
<dbReference type="Pfam" id="PF03942">
    <property type="entry name" value="DTW"/>
    <property type="match status" value="1"/>
</dbReference>
<dbReference type="GO" id="GO:0008033">
    <property type="term" value="P:tRNA processing"/>
    <property type="evidence" value="ECO:0007669"/>
    <property type="project" value="UniProtKB-KW"/>
</dbReference>
<feature type="domain" description="DTW" evidence="6">
    <location>
        <begin position="2"/>
        <end position="189"/>
    </location>
</feature>
<evidence type="ECO:0000313" key="8">
    <source>
        <dbReference type="Proteomes" id="UP000228621"/>
    </source>
</evidence>
<sequence>MKRNTCSACQFPLNTCVCSYIGPMIENAIDIIVMQHPSEVKVAKNTAKLLSLQLSNVTIYIGENESDFNALRTRCADQRVALLYPNDQAHTLISNNNGTVKLDAIIVLDGTWKKATKLYQLNQWLHALPSFKFDTCHASEYTIRKSKHKYSLSTLEAAAQFLDIADSCDTSALYQLQAGMVKEQMKLMPADVKARY</sequence>
<dbReference type="PANTHER" id="PTHR21392:SF0">
    <property type="entry name" value="TRNA-URIDINE AMINOCARBOXYPROPYLTRANSFERASE 2"/>
    <property type="match status" value="1"/>
</dbReference>
<protein>
    <recommendedName>
        <fullName evidence="1">tRNA-uridine aminocarboxypropyltransferase</fullName>
        <ecNumber evidence="1">2.5.1.25</ecNumber>
    </recommendedName>
</protein>
<evidence type="ECO:0000256" key="5">
    <source>
        <dbReference type="ARBA" id="ARBA00034489"/>
    </source>
</evidence>
<evidence type="ECO:0000259" key="6">
    <source>
        <dbReference type="SMART" id="SM01144"/>
    </source>
</evidence>
<dbReference type="OrthoDB" id="268835at2"/>
<dbReference type="InterPro" id="IPR039262">
    <property type="entry name" value="DTWD2/TAPT"/>
</dbReference>
<evidence type="ECO:0000256" key="3">
    <source>
        <dbReference type="ARBA" id="ARBA00022691"/>
    </source>
</evidence>
<keyword evidence="8" id="KW-1185">Reference proteome</keyword>
<name>A0A2A5JRT0_PSEO7</name>
<comment type="similarity">
    <text evidence="5">Belongs to the TDD superfamily. DTWD2 family.</text>
</comment>
<evidence type="ECO:0000256" key="2">
    <source>
        <dbReference type="ARBA" id="ARBA00022679"/>
    </source>
</evidence>
<evidence type="ECO:0000313" key="7">
    <source>
        <dbReference type="EMBL" id="PCK32174.1"/>
    </source>
</evidence>